<gene>
    <name evidence="1" type="ORF">AB1Y20_012322</name>
</gene>
<dbReference type="Proteomes" id="UP001515480">
    <property type="component" value="Unassembled WGS sequence"/>
</dbReference>
<reference evidence="1 2" key="1">
    <citation type="journal article" date="2024" name="Science">
        <title>Giant polyketide synthase enzymes in the biosynthesis of giant marine polyether toxins.</title>
        <authorList>
            <person name="Fallon T.R."/>
            <person name="Shende V.V."/>
            <person name="Wierzbicki I.H."/>
            <person name="Pendleton A.L."/>
            <person name="Watervoot N.F."/>
            <person name="Auber R.P."/>
            <person name="Gonzalez D.J."/>
            <person name="Wisecaver J.H."/>
            <person name="Moore B.S."/>
        </authorList>
    </citation>
    <scope>NUCLEOTIDE SEQUENCE [LARGE SCALE GENOMIC DNA]</scope>
    <source>
        <strain evidence="1 2">12B1</strain>
    </source>
</reference>
<comment type="caution">
    <text evidence="1">The sequence shown here is derived from an EMBL/GenBank/DDBJ whole genome shotgun (WGS) entry which is preliminary data.</text>
</comment>
<dbReference type="AlphaFoldDB" id="A0AB34IRS9"/>
<protein>
    <recommendedName>
        <fullName evidence="3">BSD domain-containing protein</fullName>
    </recommendedName>
</protein>
<evidence type="ECO:0008006" key="3">
    <source>
        <dbReference type="Google" id="ProtNLM"/>
    </source>
</evidence>
<evidence type="ECO:0000313" key="1">
    <source>
        <dbReference type="EMBL" id="KAL1503858.1"/>
    </source>
</evidence>
<proteinExistence type="predicted"/>
<sequence length="314" mass="34274">MAEATDAFWHFIKRETRDQFKLPSVFSLRRLDLRVNLVKEELAKDGRFAELLAKIPDFDRRKSGPWATFVKKYLAGIQGEFNQKRKKRSKAPHEAEENGAAVEAPLKEEAAALPTQLVVARPAAHPTARRAVKRSRDEAPLPAELKCIAECEVLVEIIRQKLSALPAESIKRALLSADMLALDLEGLKAAAAAQAEEPPLDGVGEDEYDTDGLGFCSPPPFPEPALSEEPPLGGVDEEECGADGLGYCPLPPFPESSALSGEAWPFGGAAEEECGTDGSVVYPPLAEQTPVQLPAWLDELLEEEGFDRRFCLNS</sequence>
<evidence type="ECO:0000313" key="2">
    <source>
        <dbReference type="Proteomes" id="UP001515480"/>
    </source>
</evidence>
<accession>A0AB34IRS9</accession>
<name>A0AB34IRS9_PRYPA</name>
<organism evidence="1 2">
    <name type="scientific">Prymnesium parvum</name>
    <name type="common">Toxic golden alga</name>
    <dbReference type="NCBI Taxonomy" id="97485"/>
    <lineage>
        <taxon>Eukaryota</taxon>
        <taxon>Haptista</taxon>
        <taxon>Haptophyta</taxon>
        <taxon>Prymnesiophyceae</taxon>
        <taxon>Prymnesiales</taxon>
        <taxon>Prymnesiaceae</taxon>
        <taxon>Prymnesium</taxon>
    </lineage>
</organism>
<dbReference type="EMBL" id="JBGBPQ010000021">
    <property type="protein sequence ID" value="KAL1503858.1"/>
    <property type="molecule type" value="Genomic_DNA"/>
</dbReference>
<keyword evidence="2" id="KW-1185">Reference proteome</keyword>